<dbReference type="PANTHER" id="PTHR43273:SF3">
    <property type="entry name" value="ANAEROBIC SULFATASE-MATURATING ENZYME HOMOLOG ASLB-RELATED"/>
    <property type="match status" value="1"/>
</dbReference>
<evidence type="ECO:0000313" key="8">
    <source>
        <dbReference type="EMBL" id="TXJ63231.1"/>
    </source>
</evidence>
<dbReference type="InterPro" id="IPR023885">
    <property type="entry name" value="4Fe4S-binding_SPASM_dom"/>
</dbReference>
<dbReference type="CDD" id="cd01335">
    <property type="entry name" value="Radical_SAM"/>
    <property type="match status" value="1"/>
</dbReference>
<evidence type="ECO:0000259" key="7">
    <source>
        <dbReference type="PROSITE" id="PS51918"/>
    </source>
</evidence>
<comment type="caution">
    <text evidence="8">The sequence shown here is derived from an EMBL/GenBank/DDBJ whole genome shotgun (WGS) entry which is preliminary data.</text>
</comment>
<name>A0A5C8GNB4_9BACT</name>
<keyword evidence="4" id="KW-0408">Iron</keyword>
<dbReference type="SFLD" id="SFLDG01067">
    <property type="entry name" value="SPASM/twitch_domain_containing"/>
    <property type="match status" value="1"/>
</dbReference>
<evidence type="ECO:0000256" key="5">
    <source>
        <dbReference type="ARBA" id="ARBA00023014"/>
    </source>
</evidence>
<dbReference type="InterPro" id="IPR013785">
    <property type="entry name" value="Aldolase_TIM"/>
</dbReference>
<dbReference type="PANTHER" id="PTHR43273">
    <property type="entry name" value="ANAEROBIC SULFATASE-MATURATING ENZYME HOMOLOG ASLB-RELATED"/>
    <property type="match status" value="1"/>
</dbReference>
<evidence type="ECO:0000256" key="6">
    <source>
        <dbReference type="ARBA" id="ARBA00023601"/>
    </source>
</evidence>
<protein>
    <submittedName>
        <fullName evidence="8">SPASM domain-containing protein</fullName>
    </submittedName>
</protein>
<dbReference type="InterPro" id="IPR023867">
    <property type="entry name" value="Sulphatase_maturase_rSAM"/>
</dbReference>
<gene>
    <name evidence="8" type="ORF">ETF27_01000</name>
</gene>
<dbReference type="InterPro" id="IPR058240">
    <property type="entry name" value="rSAM_sf"/>
</dbReference>
<comment type="similarity">
    <text evidence="6">Belongs to the radical SAM superfamily. Anaerobic sulfatase-maturating enzyme family.</text>
</comment>
<keyword evidence="9" id="KW-1185">Reference proteome</keyword>
<feature type="domain" description="Radical SAM core" evidence="7">
    <location>
        <begin position="99"/>
        <end position="330"/>
    </location>
</feature>
<evidence type="ECO:0000313" key="9">
    <source>
        <dbReference type="Proteomes" id="UP000321612"/>
    </source>
</evidence>
<evidence type="ECO:0000256" key="2">
    <source>
        <dbReference type="ARBA" id="ARBA00022691"/>
    </source>
</evidence>
<dbReference type="InterPro" id="IPR007197">
    <property type="entry name" value="rSAM"/>
</dbReference>
<dbReference type="SFLD" id="SFLDG01386">
    <property type="entry name" value="main_SPASM_domain-containing"/>
    <property type="match status" value="1"/>
</dbReference>
<dbReference type="UniPathway" id="UPA00782"/>
<evidence type="ECO:0000256" key="1">
    <source>
        <dbReference type="ARBA" id="ARBA00001966"/>
    </source>
</evidence>
<sequence length="446" mass="51481">MMDNNSRFFFTCCLCKLCMKISKFNVINTCNNSTFIYNTLTTGFVKMETKQWFSIYENIKKKGNVIEDKVCAILQNAGILVDDDYNELNVYKYKCYSSMFQNSSLILSIAPTMKCNFNCFYCFEDGKKNIGLMSDDIESRLIKFISLHRQQEIHITWFGGEPLLGFDRIYSICKHLRQLKIKFASDMITNGSLLNESIIQKLDILNLKYIQISLDGIAETHDKRRIFNNGAPSFNLIIENIRKLVSLTDIPLSIKVTMDHTNPTSLSDITNYFNNNFSEYLRKGQIAISHNYVRDRTDFDKSGNCFTHEDLLKQDQDALRNKEKALVYPELPNLAMPCMFRCKNSLAIDSKGHIYKCLEHLGLPNNKVGDLAKGTLSLEKLSETMFGHNPFDSDECINCNVFPICGGGCPIDRNKNWGKNKKYCSMYKRNLSEILPDFYMYKYSIR</sequence>
<dbReference type="SFLD" id="SFLDS00029">
    <property type="entry name" value="Radical_SAM"/>
    <property type="match status" value="1"/>
</dbReference>
<keyword evidence="2" id="KW-0949">S-adenosyl-L-methionine</keyword>
<dbReference type="PROSITE" id="PS51918">
    <property type="entry name" value="RADICAL_SAM"/>
    <property type="match status" value="1"/>
</dbReference>
<dbReference type="Pfam" id="PF04055">
    <property type="entry name" value="Radical_SAM"/>
    <property type="match status" value="1"/>
</dbReference>
<accession>A0A5C8GNB4</accession>
<keyword evidence="5" id="KW-0411">Iron-sulfur</keyword>
<dbReference type="SUPFAM" id="SSF102114">
    <property type="entry name" value="Radical SAM enzymes"/>
    <property type="match status" value="1"/>
</dbReference>
<dbReference type="Gene3D" id="3.20.20.70">
    <property type="entry name" value="Aldolase class I"/>
    <property type="match status" value="1"/>
</dbReference>
<evidence type="ECO:0000256" key="3">
    <source>
        <dbReference type="ARBA" id="ARBA00022723"/>
    </source>
</evidence>
<dbReference type="GO" id="GO:0046872">
    <property type="term" value="F:metal ion binding"/>
    <property type="evidence" value="ECO:0007669"/>
    <property type="project" value="UniProtKB-KW"/>
</dbReference>
<comment type="cofactor">
    <cofactor evidence="1">
        <name>[4Fe-4S] cluster</name>
        <dbReference type="ChEBI" id="CHEBI:49883"/>
    </cofactor>
</comment>
<reference evidence="9" key="1">
    <citation type="submission" date="2019-05" db="EMBL/GenBank/DDBJ databases">
        <title>Prevotella brunnea sp. nov., isolated from a wound of a patient.</title>
        <authorList>
            <person name="Buhl M."/>
        </authorList>
    </citation>
    <scope>NUCLEOTIDE SEQUENCE [LARGE SCALE GENOMIC DNA]</scope>
    <source>
        <strain evidence="9">A2672</strain>
    </source>
</reference>
<dbReference type="AlphaFoldDB" id="A0A5C8GNB4"/>
<keyword evidence="3" id="KW-0479">Metal-binding</keyword>
<proteinExistence type="inferred from homology"/>
<dbReference type="Proteomes" id="UP000321612">
    <property type="component" value="Unassembled WGS sequence"/>
</dbReference>
<organism evidence="8 9">
    <name type="scientific">Prevotella brunnea</name>
    <dbReference type="NCBI Taxonomy" id="2508867"/>
    <lineage>
        <taxon>Bacteria</taxon>
        <taxon>Pseudomonadati</taxon>
        <taxon>Bacteroidota</taxon>
        <taxon>Bacteroidia</taxon>
        <taxon>Bacteroidales</taxon>
        <taxon>Prevotellaceae</taxon>
        <taxon>Prevotella</taxon>
    </lineage>
</organism>
<dbReference type="SFLD" id="SFLDG01384">
    <property type="entry name" value="thioether_bond_formation_requi"/>
    <property type="match status" value="1"/>
</dbReference>
<dbReference type="GO" id="GO:0016491">
    <property type="term" value="F:oxidoreductase activity"/>
    <property type="evidence" value="ECO:0007669"/>
    <property type="project" value="InterPro"/>
</dbReference>
<evidence type="ECO:0000256" key="4">
    <source>
        <dbReference type="ARBA" id="ARBA00023004"/>
    </source>
</evidence>
<dbReference type="GO" id="GO:0051536">
    <property type="term" value="F:iron-sulfur cluster binding"/>
    <property type="evidence" value="ECO:0007669"/>
    <property type="project" value="UniProtKB-KW"/>
</dbReference>
<dbReference type="EMBL" id="SDIK01000008">
    <property type="protein sequence ID" value="TXJ63231.1"/>
    <property type="molecule type" value="Genomic_DNA"/>
</dbReference>
<dbReference type="NCBIfam" id="TIGR04085">
    <property type="entry name" value="rSAM_more_4Fe4S"/>
    <property type="match status" value="1"/>
</dbReference>